<sequence length="107" mass="12323">MGRLSDSIPIILCNPERIFAPSFFDSVEHLLVHLADKARLARPVQFRWRLIEDEMALDCIQSRFSKVWILWKKKGAVRFSSFVTSLKKFNVPNKARPGYVSGATWEG</sequence>
<dbReference type="PANTHER" id="PTHR48258">
    <property type="entry name" value="DUF4218 DOMAIN-CONTAINING PROTEIN-RELATED"/>
    <property type="match status" value="1"/>
</dbReference>
<feature type="domain" description="DUF4218" evidence="1">
    <location>
        <begin position="3"/>
        <end position="50"/>
    </location>
</feature>
<dbReference type="InterPro" id="IPR025452">
    <property type="entry name" value="DUF4218"/>
</dbReference>
<dbReference type="EMBL" id="PNBA02000018">
    <property type="protein sequence ID" value="KAG6393032.1"/>
    <property type="molecule type" value="Genomic_DNA"/>
</dbReference>
<protein>
    <recommendedName>
        <fullName evidence="1">DUF4218 domain-containing protein</fullName>
    </recommendedName>
</protein>
<comment type="caution">
    <text evidence="2">The sequence shown here is derived from an EMBL/GenBank/DDBJ whole genome shotgun (WGS) entry which is preliminary data.</text>
</comment>
<proteinExistence type="predicted"/>
<dbReference type="Proteomes" id="UP000298416">
    <property type="component" value="Unassembled WGS sequence"/>
</dbReference>
<name>A0A8X8Z6G8_SALSN</name>
<dbReference type="AlphaFoldDB" id="A0A8X8Z6G8"/>
<evidence type="ECO:0000259" key="1">
    <source>
        <dbReference type="Pfam" id="PF13960"/>
    </source>
</evidence>
<organism evidence="2">
    <name type="scientific">Salvia splendens</name>
    <name type="common">Scarlet sage</name>
    <dbReference type="NCBI Taxonomy" id="180675"/>
    <lineage>
        <taxon>Eukaryota</taxon>
        <taxon>Viridiplantae</taxon>
        <taxon>Streptophyta</taxon>
        <taxon>Embryophyta</taxon>
        <taxon>Tracheophyta</taxon>
        <taxon>Spermatophyta</taxon>
        <taxon>Magnoliopsida</taxon>
        <taxon>eudicotyledons</taxon>
        <taxon>Gunneridae</taxon>
        <taxon>Pentapetalae</taxon>
        <taxon>asterids</taxon>
        <taxon>lamiids</taxon>
        <taxon>Lamiales</taxon>
        <taxon>Lamiaceae</taxon>
        <taxon>Nepetoideae</taxon>
        <taxon>Mentheae</taxon>
        <taxon>Salviinae</taxon>
        <taxon>Salvia</taxon>
        <taxon>Salvia subgen. Calosphace</taxon>
        <taxon>core Calosphace</taxon>
    </lineage>
</organism>
<accession>A0A8X8Z6G8</accession>
<evidence type="ECO:0000313" key="2">
    <source>
        <dbReference type="EMBL" id="KAG6393032.1"/>
    </source>
</evidence>
<reference evidence="2" key="1">
    <citation type="submission" date="2018-01" db="EMBL/GenBank/DDBJ databases">
        <authorList>
            <person name="Mao J.F."/>
        </authorList>
    </citation>
    <scope>NUCLEOTIDE SEQUENCE</scope>
    <source>
        <strain evidence="2">Huo1</strain>
        <tissue evidence="2">Leaf</tissue>
    </source>
</reference>
<dbReference type="PANTHER" id="PTHR48258:SF3">
    <property type="entry name" value="FK506-BINDING PROTEIN 4-LIKE ISOFORM X1"/>
    <property type="match status" value="1"/>
</dbReference>
<gene>
    <name evidence="2" type="ORF">SASPL_147262</name>
</gene>
<reference evidence="2" key="2">
    <citation type="submission" date="2020-08" db="EMBL/GenBank/DDBJ databases">
        <title>Plant Genome Project.</title>
        <authorList>
            <person name="Zhang R.-G."/>
        </authorList>
    </citation>
    <scope>NUCLEOTIDE SEQUENCE</scope>
    <source>
        <strain evidence="2">Huo1</strain>
        <tissue evidence="2">Leaf</tissue>
    </source>
</reference>
<dbReference type="Pfam" id="PF13960">
    <property type="entry name" value="DUF4218"/>
    <property type="match status" value="1"/>
</dbReference>
<evidence type="ECO:0000313" key="3">
    <source>
        <dbReference type="Proteomes" id="UP000298416"/>
    </source>
</evidence>
<keyword evidence="3" id="KW-1185">Reference proteome</keyword>